<dbReference type="PANTHER" id="PTHR47791">
    <property type="entry name" value="MEIOTICALLY UP-REGULATED GENE 191 PROTEIN"/>
    <property type="match status" value="1"/>
</dbReference>
<keyword evidence="2" id="KW-1185">Reference proteome</keyword>
<dbReference type="Proteomes" id="UP000680304">
    <property type="component" value="Unassembled WGS sequence"/>
</dbReference>
<accession>A0ABQ4N6N4</accession>
<dbReference type="GO" id="GO:0016787">
    <property type="term" value="F:hydrolase activity"/>
    <property type="evidence" value="ECO:0007669"/>
    <property type="project" value="UniProtKB-KW"/>
</dbReference>
<evidence type="ECO:0000313" key="2">
    <source>
        <dbReference type="Proteomes" id="UP000680304"/>
    </source>
</evidence>
<keyword evidence="1" id="KW-0378">Hydrolase</keyword>
<comment type="caution">
    <text evidence="1">The sequence shown here is derived from an EMBL/GenBank/DDBJ whole genome shotgun (WGS) entry which is preliminary data.</text>
</comment>
<dbReference type="InterPro" id="IPR053169">
    <property type="entry name" value="MUG_Protein"/>
</dbReference>
<dbReference type="EMBL" id="BOVJ01000074">
    <property type="protein sequence ID" value="GIQ63879.1"/>
    <property type="molecule type" value="Genomic_DNA"/>
</dbReference>
<dbReference type="InterPro" id="IPR005198">
    <property type="entry name" value="Glyco_hydro_76"/>
</dbReference>
<protein>
    <submittedName>
        <fullName evidence="1">Glycoside hydrolase</fullName>
    </submittedName>
</protein>
<dbReference type="InterPro" id="IPR014512">
    <property type="entry name" value="O_gly_hydro"/>
</dbReference>
<dbReference type="RefSeq" id="WP_213528872.1">
    <property type="nucleotide sequence ID" value="NZ_BOVJ01000074.1"/>
</dbReference>
<proteinExistence type="predicted"/>
<dbReference type="PIRSF" id="PIRSF021505">
    <property type="entry name" value="O_gly_hdrol"/>
    <property type="match status" value="1"/>
</dbReference>
<dbReference type="Gene3D" id="1.50.10.20">
    <property type="match status" value="1"/>
</dbReference>
<evidence type="ECO:0000313" key="1">
    <source>
        <dbReference type="EMBL" id="GIQ63879.1"/>
    </source>
</evidence>
<dbReference type="PANTHER" id="PTHR47791:SF3">
    <property type="entry name" value="MEIOTICALLY UP-REGULATED GENE 191 PROTEIN"/>
    <property type="match status" value="1"/>
</dbReference>
<reference evidence="1 2" key="1">
    <citation type="submission" date="2021-04" db="EMBL/GenBank/DDBJ databases">
        <title>Draft genome sequence of Paenibacillus cisolokensis, LC2-13A.</title>
        <authorList>
            <person name="Uke A."/>
            <person name="Chhe C."/>
            <person name="Baramee S."/>
            <person name="Kosugi A."/>
        </authorList>
    </citation>
    <scope>NUCLEOTIDE SEQUENCE [LARGE SCALE GENOMIC DNA]</scope>
    <source>
        <strain evidence="1 2">LC2-13A</strain>
    </source>
</reference>
<name>A0ABQ4N6N4_9BACL</name>
<gene>
    <name evidence="1" type="ORF">PACILC2_24470</name>
</gene>
<dbReference type="SUPFAM" id="SSF48208">
    <property type="entry name" value="Six-hairpin glycosidases"/>
    <property type="match status" value="1"/>
</dbReference>
<sequence>MAQPLTAATWEARAELAQRGLETRFWNENIEMYNIATPCPDGSCNTIFHYWWMAHAVETVTDGWERTGDPFYKERLSRLYRGILARNGGVWPNRMYDDMEWMAIAWLRAYRATGEEEYKRAALTLWEDIKTGWNGHMGGGIAWQKTQLDYKNTPANAPAAILAARLFEAFGREEDLVWAHNIYDWQLRTLVDPATGFVWDGVNRTGDGSIDKDWKFTYCQGVVIGAALELFRLTGERRYLTDAGRTWQAAVAELTAPGTGLLPPEGGGDGGLFKGIFVRYAGRLAGAWDDGRAVAEVLLANARILWERGRTGDDALFGERWDRPPAAVVPLSTQLSGTILLETAAALAKSGYADDHTER</sequence>
<dbReference type="InterPro" id="IPR008928">
    <property type="entry name" value="6-hairpin_glycosidase_sf"/>
</dbReference>
<dbReference type="Pfam" id="PF03663">
    <property type="entry name" value="Glyco_hydro_76"/>
    <property type="match status" value="1"/>
</dbReference>
<organism evidence="1 2">
    <name type="scientific">Paenibacillus cisolokensis</name>
    <dbReference type="NCBI Taxonomy" id="1658519"/>
    <lineage>
        <taxon>Bacteria</taxon>
        <taxon>Bacillati</taxon>
        <taxon>Bacillota</taxon>
        <taxon>Bacilli</taxon>
        <taxon>Bacillales</taxon>
        <taxon>Paenibacillaceae</taxon>
        <taxon>Paenibacillus</taxon>
    </lineage>
</organism>